<evidence type="ECO:0000313" key="9">
    <source>
        <dbReference type="Proteomes" id="UP001610706"/>
    </source>
</evidence>
<sequence length="48" mass="5028">MMRKIILLAAAILTLGLAGCNTFAGAGKDIERGGEVVQDAARDVQKKL</sequence>
<keyword evidence="5" id="KW-0564">Palmitate</keyword>
<evidence type="ECO:0000256" key="5">
    <source>
        <dbReference type="ARBA" id="ARBA00023139"/>
    </source>
</evidence>
<evidence type="ECO:0000256" key="4">
    <source>
        <dbReference type="ARBA" id="ARBA00023136"/>
    </source>
</evidence>
<evidence type="ECO:0000313" key="8">
    <source>
        <dbReference type="EMBL" id="MFH7565158.1"/>
    </source>
</evidence>
<reference evidence="8 9" key="1">
    <citation type="submission" date="2024-08" db="EMBL/GenBank/DDBJ databases">
        <title>Oceanimonas smirnovii Genome sequencing and assembly.</title>
        <authorList>
            <person name="Tang B."/>
        </authorList>
    </citation>
    <scope>NUCLEOTIDE SEQUENCE [LARGE SCALE GENOMIC DNA]</scope>
    <source>
        <strain evidence="8 9">OS2020-119</strain>
    </source>
</reference>
<dbReference type="EMBL" id="JBGFTR010000009">
    <property type="protein sequence ID" value="MFH7565158.1"/>
    <property type="molecule type" value="Genomic_DNA"/>
</dbReference>
<keyword evidence="2" id="KW-1003">Cell membrane</keyword>
<keyword evidence="4" id="KW-0472">Membrane</keyword>
<accession>A0ABW7P189</accession>
<name>A0ABW7P189_9GAMM</name>
<comment type="similarity">
    <text evidence="1">Belongs to the EcnA/EcnB lipoprotein family.</text>
</comment>
<keyword evidence="6 8" id="KW-0449">Lipoprotein</keyword>
<dbReference type="InterPro" id="IPR012556">
    <property type="entry name" value="Entericidin"/>
</dbReference>
<comment type="caution">
    <text evidence="8">The sequence shown here is derived from an EMBL/GenBank/DDBJ whole genome shotgun (WGS) entry which is preliminary data.</text>
</comment>
<keyword evidence="3 7" id="KW-0732">Signal</keyword>
<feature type="signal peptide" evidence="7">
    <location>
        <begin position="1"/>
        <end position="26"/>
    </location>
</feature>
<evidence type="ECO:0000256" key="3">
    <source>
        <dbReference type="ARBA" id="ARBA00022729"/>
    </source>
</evidence>
<evidence type="ECO:0000256" key="2">
    <source>
        <dbReference type="ARBA" id="ARBA00022475"/>
    </source>
</evidence>
<dbReference type="Proteomes" id="UP001610706">
    <property type="component" value="Unassembled WGS sequence"/>
</dbReference>
<dbReference type="RefSeq" id="WP_395536033.1">
    <property type="nucleotide sequence ID" value="NZ_CP166302.1"/>
</dbReference>
<keyword evidence="9" id="KW-1185">Reference proteome</keyword>
<proteinExistence type="inferred from homology"/>
<organism evidence="8 9">
    <name type="scientific">Oceanimonas smirnovii</name>
    <dbReference type="NCBI Taxonomy" id="264574"/>
    <lineage>
        <taxon>Bacteria</taxon>
        <taxon>Pseudomonadati</taxon>
        <taxon>Pseudomonadota</taxon>
        <taxon>Gammaproteobacteria</taxon>
        <taxon>Aeromonadales</taxon>
        <taxon>Aeromonadaceae</taxon>
        <taxon>Oceanimonas</taxon>
    </lineage>
</organism>
<gene>
    <name evidence="8" type="ORF">AB9R89_07455</name>
</gene>
<evidence type="ECO:0000256" key="6">
    <source>
        <dbReference type="ARBA" id="ARBA00023288"/>
    </source>
</evidence>
<dbReference type="PROSITE" id="PS51257">
    <property type="entry name" value="PROKAR_LIPOPROTEIN"/>
    <property type="match status" value="1"/>
</dbReference>
<protein>
    <submittedName>
        <fullName evidence="8">Entericidin A/B family lipoprotein</fullName>
    </submittedName>
</protein>
<feature type="chain" id="PRO_5046755936" evidence="7">
    <location>
        <begin position="27"/>
        <end position="48"/>
    </location>
</feature>
<dbReference type="Pfam" id="PF08085">
    <property type="entry name" value="Entericidin"/>
    <property type="match status" value="1"/>
</dbReference>
<evidence type="ECO:0000256" key="7">
    <source>
        <dbReference type="SAM" id="SignalP"/>
    </source>
</evidence>
<evidence type="ECO:0000256" key="1">
    <source>
        <dbReference type="ARBA" id="ARBA00010296"/>
    </source>
</evidence>